<dbReference type="Gene3D" id="3.30.559.10">
    <property type="entry name" value="Chloramphenicol acetyltransferase-like domain"/>
    <property type="match status" value="1"/>
</dbReference>
<organism evidence="1 2">
    <name type="scientific">Mesoflavibacter zeaxanthinifaciens subsp. sabulilitoris</name>
    <dbReference type="NCBI Taxonomy" id="1520893"/>
    <lineage>
        <taxon>Bacteria</taxon>
        <taxon>Pseudomonadati</taxon>
        <taxon>Bacteroidota</taxon>
        <taxon>Flavobacteriia</taxon>
        <taxon>Flavobacteriales</taxon>
        <taxon>Flavobacteriaceae</taxon>
        <taxon>Mesoflavibacter</taxon>
    </lineage>
</organism>
<dbReference type="RefSeq" id="WP_106677551.1">
    <property type="nucleotide sequence ID" value="NZ_JACHWV010000001.1"/>
</dbReference>
<evidence type="ECO:0000313" key="1">
    <source>
        <dbReference type="EMBL" id="PSG91885.1"/>
    </source>
</evidence>
<dbReference type="PANTHER" id="PTHR38474:SF1">
    <property type="entry name" value="SLR0299 PROTEIN"/>
    <property type="match status" value="1"/>
</dbReference>
<reference evidence="1 2" key="1">
    <citation type="submission" date="2018-03" db="EMBL/GenBank/DDBJ databases">
        <title>Mesoflavibacter sp. HG37 and Mesoflavibacter sp. HG96 sp.nov., two marine bacteria isolated from seawater of Western Pacific Ocean.</title>
        <authorList>
            <person name="Cheng H."/>
            <person name="Wu Y.-H."/>
            <person name="Guo L.-L."/>
            <person name="Xu X.-W."/>
        </authorList>
    </citation>
    <scope>NUCLEOTIDE SEQUENCE [LARGE SCALE GENOMIC DNA]</scope>
    <source>
        <strain evidence="1 2">KCTC 42117</strain>
    </source>
</reference>
<dbReference type="InterPro" id="IPR023213">
    <property type="entry name" value="CAT-like_dom_sf"/>
</dbReference>
<dbReference type="Proteomes" id="UP000238430">
    <property type="component" value="Unassembled WGS sequence"/>
</dbReference>
<gene>
    <name evidence="1" type="ORF">C7H61_04730</name>
</gene>
<dbReference type="AlphaFoldDB" id="A0A2T1NGC1"/>
<sequence length="206" mass="23717">MLKTIDIETWERKQLFNHFANFKDPYFAVTIPFDVTKTYQFSKDNNLSFFGVYLHACLIAINNVENLKYRIIEDKVVSYDVINASPTISREDKTFGFSFVNYDKNLDVFLNNLHLEKQRINNTDQLYPPKNGLDCIHCSALPWVDFTGHKEPVSGLKDSVPKLAFGKAVKRNNQLKINVAISVNHALADGYHIGLFSEIFQKHLNK</sequence>
<proteinExistence type="predicted"/>
<dbReference type="InterPro" id="IPR001707">
    <property type="entry name" value="Cmp_AcTrfase"/>
</dbReference>
<dbReference type="OrthoDB" id="9801766at2"/>
<dbReference type="EMBL" id="PXOT01000020">
    <property type="protein sequence ID" value="PSG91885.1"/>
    <property type="molecule type" value="Genomic_DNA"/>
</dbReference>
<evidence type="ECO:0000313" key="2">
    <source>
        <dbReference type="Proteomes" id="UP000238430"/>
    </source>
</evidence>
<dbReference type="Pfam" id="PF00302">
    <property type="entry name" value="CAT"/>
    <property type="match status" value="1"/>
</dbReference>
<keyword evidence="2" id="KW-1185">Reference proteome</keyword>
<dbReference type="PANTHER" id="PTHR38474">
    <property type="entry name" value="SLR0299 PROTEIN"/>
    <property type="match status" value="1"/>
</dbReference>
<accession>A0A2T1NGC1</accession>
<protein>
    <submittedName>
        <fullName evidence="1">Chloramphenicol acetyltransferase</fullName>
    </submittedName>
</protein>
<name>A0A2T1NGC1_9FLAO</name>
<comment type="caution">
    <text evidence="1">The sequence shown here is derived from an EMBL/GenBank/DDBJ whole genome shotgun (WGS) entry which is preliminary data.</text>
</comment>
<dbReference type="GO" id="GO:0008811">
    <property type="term" value="F:chloramphenicol O-acetyltransferase activity"/>
    <property type="evidence" value="ECO:0007669"/>
    <property type="project" value="InterPro"/>
</dbReference>
<dbReference type="SUPFAM" id="SSF52777">
    <property type="entry name" value="CoA-dependent acyltransferases"/>
    <property type="match status" value="1"/>
</dbReference>
<dbReference type="SMART" id="SM01059">
    <property type="entry name" value="CAT"/>
    <property type="match status" value="1"/>
</dbReference>
<keyword evidence="1" id="KW-0808">Transferase</keyword>